<accession>A0AAU9PHH3</accession>
<feature type="domain" description="GH16" evidence="9">
    <location>
        <begin position="60"/>
        <end position="269"/>
    </location>
</feature>
<dbReference type="PANTHER" id="PTHR31062">
    <property type="entry name" value="XYLOGLUCAN ENDOTRANSGLUCOSYLASE/HYDROLASE PROTEIN 8-RELATED"/>
    <property type="match status" value="1"/>
</dbReference>
<evidence type="ECO:0000259" key="9">
    <source>
        <dbReference type="PROSITE" id="PS51762"/>
    </source>
</evidence>
<keyword evidence="2 7" id="KW-0378">Hydrolase</keyword>
<evidence type="ECO:0000256" key="7">
    <source>
        <dbReference type="RuleBase" id="RU361120"/>
    </source>
</evidence>
<evidence type="ECO:0000256" key="8">
    <source>
        <dbReference type="SAM" id="Phobius"/>
    </source>
</evidence>
<dbReference type="Pfam" id="PF00722">
    <property type="entry name" value="Glyco_hydro_16"/>
    <property type="match status" value="1"/>
</dbReference>
<dbReference type="GO" id="GO:0010411">
    <property type="term" value="P:xyloglucan metabolic process"/>
    <property type="evidence" value="ECO:0007669"/>
    <property type="project" value="InterPro"/>
</dbReference>
<dbReference type="Gene3D" id="2.60.120.200">
    <property type="match status" value="1"/>
</dbReference>
<dbReference type="AlphaFoldDB" id="A0AAU9PHH3"/>
<keyword evidence="4" id="KW-0325">Glycoprotein</keyword>
<keyword evidence="5 7" id="KW-0326">Glycosidase</keyword>
<evidence type="ECO:0000256" key="4">
    <source>
        <dbReference type="ARBA" id="ARBA00023180"/>
    </source>
</evidence>
<dbReference type="GO" id="GO:0071555">
    <property type="term" value="P:cell wall organization"/>
    <property type="evidence" value="ECO:0007669"/>
    <property type="project" value="UniProtKB-KW"/>
</dbReference>
<protein>
    <recommendedName>
        <fullName evidence="7">Xyloglucan endotransglucosylase/hydrolase</fullName>
        <ecNumber evidence="7">2.4.1.207</ecNumber>
    </recommendedName>
</protein>
<comment type="subcellular location">
    <subcellularLocation>
        <location evidence="7">Secreted</location>
        <location evidence="7">Cell wall</location>
    </subcellularLocation>
    <subcellularLocation>
        <location evidence="7">Secreted</location>
        <location evidence="7">Extracellular space</location>
        <location evidence="7">Apoplast</location>
    </subcellularLocation>
</comment>
<dbReference type="EC" id="2.4.1.207" evidence="7"/>
<proteinExistence type="inferred from homology"/>
<dbReference type="GO" id="GO:0048046">
    <property type="term" value="C:apoplast"/>
    <property type="evidence" value="ECO:0007669"/>
    <property type="project" value="UniProtKB-SubCell"/>
</dbReference>
<dbReference type="CDD" id="cd02176">
    <property type="entry name" value="GH16_XET"/>
    <property type="match status" value="1"/>
</dbReference>
<dbReference type="FunFam" id="2.60.120.200:FF:000025">
    <property type="entry name" value="Xyloglucan endotransglucosylase/hydrolase"/>
    <property type="match status" value="1"/>
</dbReference>
<keyword evidence="8" id="KW-0472">Membrane</keyword>
<dbReference type="PROSITE" id="PS51762">
    <property type="entry name" value="GH16_2"/>
    <property type="match status" value="1"/>
</dbReference>
<evidence type="ECO:0000256" key="1">
    <source>
        <dbReference type="ARBA" id="ARBA00022679"/>
    </source>
</evidence>
<comment type="caution">
    <text evidence="10">The sequence shown here is derived from an EMBL/GenBank/DDBJ whole genome shotgun (WGS) entry which is preliminary data.</text>
</comment>
<evidence type="ECO:0000256" key="6">
    <source>
        <dbReference type="PIRSR" id="PIRSR608264-1"/>
    </source>
</evidence>
<dbReference type="InterPro" id="IPR013320">
    <property type="entry name" value="ConA-like_dom_sf"/>
</dbReference>
<dbReference type="PRINTS" id="PR00737">
    <property type="entry name" value="GLHYDRLASE16"/>
</dbReference>
<sequence>MGLLSSSSSRLSTSHLTRSRSIVPSCIPFLAFLSVSIFLLYQVDVYIARTRKGPRRYQPTSYLLTPIPDEVQSRVITNGTFDRLFEITWGDDHADIHEEGELLTLRLDKRSGSGFRSKDEYLFGKIDMQLKLVEGNSAGTVTAYYLSSEGDFHDEIDFEFLGNTSGDPYTLHTNVYSQGKGNREQQFFLWFDPTADFHTYTIIWNPQRILFYVDEIPIREFTNNEAIGVPFPNTQPMRIHSSIWNAEEWATKGGRVKTDWSRAPFTAAYRNFNADACIWSSLKGSSCPLNSTKRSWFREKLNTAAVRKLKWAQKYHRVYNYCSDKWRFPEGPGLECKFVYILDKIT</sequence>
<keyword evidence="8" id="KW-0812">Transmembrane</keyword>
<dbReference type="InterPro" id="IPR044791">
    <property type="entry name" value="Beta-glucanase/XTH"/>
</dbReference>
<feature type="active site" description="Proton donor" evidence="6">
    <location>
        <position position="159"/>
    </location>
</feature>
<dbReference type="Pfam" id="PF06955">
    <property type="entry name" value="XET_C"/>
    <property type="match status" value="1"/>
</dbReference>
<keyword evidence="1 7" id="KW-0808">Transferase</keyword>
<comment type="PTM">
    <text evidence="7">Contains at least one intrachain disulfide bond essential for its enzymatic activity.</text>
</comment>
<gene>
    <name evidence="10" type="ORF">LVIROSA_LOCUS34869</name>
</gene>
<feature type="transmembrane region" description="Helical" evidence="8">
    <location>
        <begin position="21"/>
        <end position="41"/>
    </location>
</feature>
<evidence type="ECO:0000256" key="5">
    <source>
        <dbReference type="ARBA" id="ARBA00023295"/>
    </source>
</evidence>
<dbReference type="InterPro" id="IPR000757">
    <property type="entry name" value="Beta-glucanase-like"/>
</dbReference>
<evidence type="ECO:0000313" key="11">
    <source>
        <dbReference type="Proteomes" id="UP001157418"/>
    </source>
</evidence>
<keyword evidence="11" id="KW-1185">Reference proteome</keyword>
<name>A0AAU9PHH3_9ASTR</name>
<organism evidence="10 11">
    <name type="scientific">Lactuca virosa</name>
    <dbReference type="NCBI Taxonomy" id="75947"/>
    <lineage>
        <taxon>Eukaryota</taxon>
        <taxon>Viridiplantae</taxon>
        <taxon>Streptophyta</taxon>
        <taxon>Embryophyta</taxon>
        <taxon>Tracheophyta</taxon>
        <taxon>Spermatophyta</taxon>
        <taxon>Magnoliopsida</taxon>
        <taxon>eudicotyledons</taxon>
        <taxon>Gunneridae</taxon>
        <taxon>Pentapetalae</taxon>
        <taxon>asterids</taxon>
        <taxon>campanulids</taxon>
        <taxon>Asterales</taxon>
        <taxon>Asteraceae</taxon>
        <taxon>Cichorioideae</taxon>
        <taxon>Cichorieae</taxon>
        <taxon>Lactucinae</taxon>
        <taxon>Lactuca</taxon>
    </lineage>
</organism>
<dbReference type="InterPro" id="IPR016455">
    <property type="entry name" value="XTH"/>
</dbReference>
<dbReference type="GO" id="GO:0004553">
    <property type="term" value="F:hydrolase activity, hydrolyzing O-glycosyl compounds"/>
    <property type="evidence" value="ECO:0007669"/>
    <property type="project" value="InterPro"/>
</dbReference>
<evidence type="ECO:0000256" key="2">
    <source>
        <dbReference type="ARBA" id="ARBA00022801"/>
    </source>
</evidence>
<comment type="function">
    <text evidence="7">Catalyzes xyloglucan endohydrolysis (XEH) and/or endotransglycosylation (XET). Cleaves and religates xyloglucan polymers, an essential constituent of the primary cell wall, and thereby participates in cell wall construction of growing tissues.</text>
</comment>
<feature type="active site" description="Nucleophile" evidence="6">
    <location>
        <position position="155"/>
    </location>
</feature>
<reference evidence="10 11" key="1">
    <citation type="submission" date="2022-01" db="EMBL/GenBank/DDBJ databases">
        <authorList>
            <person name="Xiong W."/>
            <person name="Schranz E."/>
        </authorList>
    </citation>
    <scope>NUCLEOTIDE SEQUENCE [LARGE SCALE GENOMIC DNA]</scope>
</reference>
<keyword evidence="7" id="KW-0961">Cell wall biogenesis/degradation</keyword>
<dbReference type="SUPFAM" id="SSF49899">
    <property type="entry name" value="Concanavalin A-like lectins/glucanases"/>
    <property type="match status" value="1"/>
</dbReference>
<keyword evidence="7" id="KW-0134">Cell wall</keyword>
<dbReference type="PROSITE" id="PS01034">
    <property type="entry name" value="GH16_1"/>
    <property type="match status" value="1"/>
</dbReference>
<dbReference type="InterPro" id="IPR008263">
    <property type="entry name" value="GH16_AS"/>
</dbReference>
<dbReference type="GO" id="GO:0016762">
    <property type="term" value="F:xyloglucan:xyloglucosyl transferase activity"/>
    <property type="evidence" value="ECO:0007669"/>
    <property type="project" value="UniProtKB-EC"/>
</dbReference>
<evidence type="ECO:0000256" key="3">
    <source>
        <dbReference type="ARBA" id="ARBA00023157"/>
    </source>
</evidence>
<evidence type="ECO:0000313" key="10">
    <source>
        <dbReference type="EMBL" id="CAH1449383.1"/>
    </source>
</evidence>
<keyword evidence="7" id="KW-0964">Secreted</keyword>
<keyword evidence="7" id="KW-0052">Apoplast</keyword>
<dbReference type="InterPro" id="IPR008264">
    <property type="entry name" value="Beta_glucanase"/>
</dbReference>
<dbReference type="EMBL" id="CAKMRJ010005634">
    <property type="protein sequence ID" value="CAH1449383.1"/>
    <property type="molecule type" value="Genomic_DNA"/>
</dbReference>
<dbReference type="InterPro" id="IPR010713">
    <property type="entry name" value="XET_C"/>
</dbReference>
<dbReference type="GO" id="GO:0042546">
    <property type="term" value="P:cell wall biogenesis"/>
    <property type="evidence" value="ECO:0007669"/>
    <property type="project" value="InterPro"/>
</dbReference>
<comment type="similarity">
    <text evidence="7">Belongs to the glycosyl hydrolase 16 family.</text>
</comment>
<keyword evidence="3" id="KW-1015">Disulfide bond</keyword>
<keyword evidence="8" id="KW-1133">Transmembrane helix</keyword>
<dbReference type="Proteomes" id="UP001157418">
    <property type="component" value="Unassembled WGS sequence"/>
</dbReference>